<dbReference type="EMBL" id="VRTS01000002">
    <property type="protein sequence ID" value="TXK64842.1"/>
    <property type="molecule type" value="Genomic_DNA"/>
</dbReference>
<dbReference type="AlphaFoldDB" id="A0A5C8KVR8"/>
<organism evidence="2 3">
    <name type="scientific">Alkalisalibacterium limincola</name>
    <dbReference type="NCBI Taxonomy" id="2699169"/>
    <lineage>
        <taxon>Bacteria</taxon>
        <taxon>Pseudomonadati</taxon>
        <taxon>Pseudomonadota</taxon>
        <taxon>Gammaproteobacteria</taxon>
        <taxon>Lysobacterales</taxon>
        <taxon>Lysobacteraceae</taxon>
        <taxon>Alkalisalibacterium</taxon>
    </lineage>
</organism>
<evidence type="ECO:0000256" key="1">
    <source>
        <dbReference type="SAM" id="Phobius"/>
    </source>
</evidence>
<evidence type="ECO:0000313" key="3">
    <source>
        <dbReference type="Proteomes" id="UP000321248"/>
    </source>
</evidence>
<protein>
    <recommendedName>
        <fullName evidence="4">Cation/multidrug efflux pump</fullName>
    </recommendedName>
</protein>
<comment type="caution">
    <text evidence="2">The sequence shown here is derived from an EMBL/GenBank/DDBJ whole genome shotgun (WGS) entry which is preliminary data.</text>
</comment>
<evidence type="ECO:0008006" key="4">
    <source>
        <dbReference type="Google" id="ProtNLM"/>
    </source>
</evidence>
<dbReference type="Proteomes" id="UP000321248">
    <property type="component" value="Unassembled WGS sequence"/>
</dbReference>
<keyword evidence="1" id="KW-0812">Transmembrane</keyword>
<dbReference type="OrthoDB" id="9156649at2"/>
<dbReference type="RefSeq" id="WP_147890762.1">
    <property type="nucleotide sequence ID" value="NZ_VRTS01000002.1"/>
</dbReference>
<keyword evidence="1" id="KW-0472">Membrane</keyword>
<keyword evidence="1" id="KW-1133">Transmembrane helix</keyword>
<keyword evidence="3" id="KW-1185">Reference proteome</keyword>
<proteinExistence type="predicted"/>
<sequence>MSPLWILGIPALLCAALAIALLRKPRRPRARALRMLAGLVMVVLALSLGLLALSLVQFKRMAEDVPVALILVTEQAPRQFAVHLLADGIDRNYTLHGDQWQLDAQVVRWQLPALLAGAPPVYRLERLSGRYATTADELGSPRSAHALADSPLPGLAELRQRYPRWLPFVDARWGSGAYMPMIDGARYEVVFNPRGGLVARPADPASERLLREAGW</sequence>
<reference evidence="2 3" key="1">
    <citation type="submission" date="2019-08" db="EMBL/GenBank/DDBJ databases">
        <authorList>
            <person name="Karlyshev A.V."/>
        </authorList>
    </citation>
    <scope>NUCLEOTIDE SEQUENCE [LARGE SCALE GENOMIC DNA]</scope>
    <source>
        <strain evidence="2 3">Alg18-2.2</strain>
    </source>
</reference>
<feature type="transmembrane region" description="Helical" evidence="1">
    <location>
        <begin position="6"/>
        <end position="23"/>
    </location>
</feature>
<gene>
    <name evidence="2" type="ORF">FU658_03105</name>
</gene>
<accession>A0A5C8KVR8</accession>
<feature type="transmembrane region" description="Helical" evidence="1">
    <location>
        <begin position="35"/>
        <end position="56"/>
    </location>
</feature>
<evidence type="ECO:0000313" key="2">
    <source>
        <dbReference type="EMBL" id="TXK64842.1"/>
    </source>
</evidence>
<name>A0A5C8KVR8_9GAMM</name>